<dbReference type="InterPro" id="IPR008284">
    <property type="entry name" value="MoCF_biosynth_CS"/>
</dbReference>
<dbReference type="Pfam" id="PF00994">
    <property type="entry name" value="MoCF_biosynth"/>
    <property type="match status" value="1"/>
</dbReference>
<feature type="domain" description="MoaB/Mog" evidence="4">
    <location>
        <begin position="6"/>
        <end position="150"/>
    </location>
</feature>
<dbReference type="GO" id="GO:0006777">
    <property type="term" value="P:Mo-molybdopterin cofactor biosynthetic process"/>
    <property type="evidence" value="ECO:0007669"/>
    <property type="project" value="UniProtKB-KW"/>
</dbReference>
<dbReference type="CDD" id="cd00886">
    <property type="entry name" value="MogA_MoaB"/>
    <property type="match status" value="1"/>
</dbReference>
<proteinExistence type="predicted"/>
<dbReference type="SUPFAM" id="SSF53218">
    <property type="entry name" value="Molybdenum cofactor biosynthesis proteins"/>
    <property type="match status" value="1"/>
</dbReference>
<evidence type="ECO:0000259" key="4">
    <source>
        <dbReference type="SMART" id="SM00852"/>
    </source>
</evidence>
<comment type="pathway">
    <text evidence="2">Cofactor biosynthesis; molybdopterin biosynthesis.</text>
</comment>
<dbReference type="InterPro" id="IPR036425">
    <property type="entry name" value="MoaB/Mog-like_dom_sf"/>
</dbReference>
<dbReference type="Proteomes" id="UP000824258">
    <property type="component" value="Unassembled WGS sequence"/>
</dbReference>
<comment type="function">
    <text evidence="1">May be involved in the biosynthesis of molybdopterin.</text>
</comment>
<evidence type="ECO:0000313" key="6">
    <source>
        <dbReference type="Proteomes" id="UP000824258"/>
    </source>
</evidence>
<dbReference type="InterPro" id="IPR001453">
    <property type="entry name" value="MoaB/Mog_dom"/>
</dbReference>
<reference evidence="5" key="1">
    <citation type="submission" date="2020-10" db="EMBL/GenBank/DDBJ databases">
        <authorList>
            <person name="Gilroy R."/>
        </authorList>
    </citation>
    <scope>NUCLEOTIDE SEQUENCE</scope>
    <source>
        <strain evidence="5">ChiHjej9B8-7071</strain>
    </source>
</reference>
<evidence type="ECO:0000256" key="2">
    <source>
        <dbReference type="ARBA" id="ARBA00005046"/>
    </source>
</evidence>
<dbReference type="SMART" id="SM00852">
    <property type="entry name" value="MoCF_biosynth"/>
    <property type="match status" value="1"/>
</dbReference>
<evidence type="ECO:0000313" key="5">
    <source>
        <dbReference type="EMBL" id="HIR09260.1"/>
    </source>
</evidence>
<dbReference type="Gene3D" id="3.40.980.10">
    <property type="entry name" value="MoaB/Mog-like domain"/>
    <property type="match status" value="1"/>
</dbReference>
<evidence type="ECO:0000256" key="1">
    <source>
        <dbReference type="ARBA" id="ARBA00003487"/>
    </source>
</evidence>
<accession>A0A9D1A8W1</accession>
<dbReference type="PANTHER" id="PTHR43764">
    <property type="entry name" value="MOLYBDENUM COFACTOR BIOSYNTHESIS"/>
    <property type="match status" value="1"/>
</dbReference>
<dbReference type="PANTHER" id="PTHR43764:SF1">
    <property type="entry name" value="MOLYBDOPTERIN MOLYBDOTRANSFERASE"/>
    <property type="match status" value="1"/>
</dbReference>
<organism evidence="5 6">
    <name type="scientific">Candidatus Avoscillospira stercoripullorum</name>
    <dbReference type="NCBI Taxonomy" id="2840709"/>
    <lineage>
        <taxon>Bacteria</taxon>
        <taxon>Bacillati</taxon>
        <taxon>Bacillota</taxon>
        <taxon>Clostridia</taxon>
        <taxon>Eubacteriales</taxon>
        <taxon>Oscillospiraceae</taxon>
        <taxon>Oscillospiraceae incertae sedis</taxon>
        <taxon>Candidatus Avoscillospira</taxon>
    </lineage>
</organism>
<name>A0A9D1A8W1_9FIRM</name>
<keyword evidence="3" id="KW-0501">Molybdenum cofactor biosynthesis</keyword>
<protein>
    <submittedName>
        <fullName evidence="5">MogA/MoaB family molybdenum cofactor biosynthesis protein</fullName>
    </submittedName>
</protein>
<dbReference type="EMBL" id="DVGD01000072">
    <property type="protein sequence ID" value="HIR09260.1"/>
    <property type="molecule type" value="Genomic_DNA"/>
</dbReference>
<sequence>MEMTAAVLTMSDKGYEGLRQDTSGPAICQMLEAAGYRIVHREILPDDFDAIASALKACADERKVCLVVTTGGTGFAPRDVTPEATASVLERLTPGIPEAMRAESMRITPRGMLSRETAGIRGQTLIVNCPGSEKAVRECLGAVLPALGHGIEILRGVAGECGSHGKGGHGHG</sequence>
<dbReference type="NCBIfam" id="TIGR00177">
    <property type="entry name" value="molyb_syn"/>
    <property type="match status" value="1"/>
</dbReference>
<comment type="caution">
    <text evidence="5">The sequence shown here is derived from an EMBL/GenBank/DDBJ whole genome shotgun (WGS) entry which is preliminary data.</text>
</comment>
<dbReference type="AlphaFoldDB" id="A0A9D1A8W1"/>
<evidence type="ECO:0000256" key="3">
    <source>
        <dbReference type="ARBA" id="ARBA00023150"/>
    </source>
</evidence>
<gene>
    <name evidence="5" type="ORF">IAA70_02525</name>
</gene>
<reference evidence="5" key="2">
    <citation type="journal article" date="2021" name="PeerJ">
        <title>Extensive microbial diversity within the chicken gut microbiome revealed by metagenomics and culture.</title>
        <authorList>
            <person name="Gilroy R."/>
            <person name="Ravi A."/>
            <person name="Getino M."/>
            <person name="Pursley I."/>
            <person name="Horton D.L."/>
            <person name="Alikhan N.F."/>
            <person name="Baker D."/>
            <person name="Gharbi K."/>
            <person name="Hall N."/>
            <person name="Watson M."/>
            <person name="Adriaenssens E.M."/>
            <person name="Foster-Nyarko E."/>
            <person name="Jarju S."/>
            <person name="Secka A."/>
            <person name="Antonio M."/>
            <person name="Oren A."/>
            <person name="Chaudhuri R.R."/>
            <person name="La Ragione R."/>
            <person name="Hildebrand F."/>
            <person name="Pallen M.J."/>
        </authorList>
    </citation>
    <scope>NUCLEOTIDE SEQUENCE</scope>
    <source>
        <strain evidence="5">ChiHjej9B8-7071</strain>
    </source>
</reference>
<dbReference type="PROSITE" id="PS01078">
    <property type="entry name" value="MOCF_BIOSYNTHESIS_1"/>
    <property type="match status" value="1"/>
</dbReference>
<dbReference type="InterPro" id="IPR051920">
    <property type="entry name" value="MPT_Adenylyltrnsfr/MoaC-Rel"/>
</dbReference>